<sequence>MNGKEGVPSGSRDPGKKETEELLLPSQERPSSSFDAEEFLFSEETDKTQGEARDGERRGDGNEVRRWVQSGPRSGSLVSLRSQGTLLSGPGASSGRVRRHMSASVPNGLDPSGSTTDVSASASASASGLQRPASSTEEAGRGTSEGGVLFERGTPGGRGPFFSGGAGQPDSGTESTENVPNFMDFTPTTRGAKSFAESLSQMFSISRFPSFQFASGRSQSGEGSSSKSDNGKDSKNPHAKKPKGKGKAPKSRWSATGAFFSPSVFSSFTGVTGGGAGTGGRRGSKSRPTSGRRRRASEQDAGGAVREGARGVASSGRRGKEKEKTSRGKSDPKQGGGGKRRSRQGSAATGTGRSSVLPSASASAAASPLLNPVGPSDPQAASSGRLLGRERGRGRGSASSSFHIREGGGEREREERELASASSSTNLNRAVWGNGYGPLQRPFSPEEFLSGEAGPIGQGDPGQGGGGTPGVSSHDVVGTTGASSHSARRQIPPILLSPQSASSVHELAGLMDEGDSRSAEQSERRRRREGPSSSSGELREPTRPFLSSPNAVALNRPSSRLSVERGSEGPSASEGFGGLLGGPSAAASFLSSPPATENVLARPRDRDGGLGPQGREGDGKKEKGVSGQGTEGEGDRGGGRGASSSTPEPRVPDTGGPTARPPSANSTFDTRPQTQRQVDAPIAVPVQPVLSVTVEEENPVQSETADNESLLPPHQTRTPPPGRHRGRDVDRPPTPHVNYPEVGDSLAPPRGQGGRVSKAEPPSPTLLLSPATLGAIRKPEGGGVETAGDPSSSSSSSAASVAPSANTRSARLFQSSSSSSVSSASEWILLDLDAVAAAAAEKLAKWNAGEDEKEGDDGGTPVCGLTRLYLSFLGRLASLVSWPAARLVTLQAHQAHVHSLPPAPAEGAPVPLPAPVPVQAAGGSSTEGVDPLQEIASRD</sequence>
<feature type="compositionally biased region" description="Basic and acidic residues" evidence="1">
    <location>
        <begin position="615"/>
        <end position="624"/>
    </location>
</feature>
<gene>
    <name evidence="2" type="ORF">Cvel_30364</name>
</gene>
<feature type="compositionally biased region" description="Low complexity" evidence="1">
    <location>
        <begin position="790"/>
        <end position="805"/>
    </location>
</feature>
<feature type="region of interest" description="Disordered" evidence="1">
    <location>
        <begin position="213"/>
        <end position="823"/>
    </location>
</feature>
<feature type="compositionally biased region" description="Basic and acidic residues" evidence="1">
    <location>
        <begin position="318"/>
        <end position="332"/>
    </location>
</feature>
<reference evidence="2" key="1">
    <citation type="submission" date="2014-11" db="EMBL/GenBank/DDBJ databases">
        <authorList>
            <person name="Otto D Thomas"/>
            <person name="Naeem Raeece"/>
        </authorList>
    </citation>
    <scope>NUCLEOTIDE SEQUENCE</scope>
</reference>
<accession>A0A0G4HQY6</accession>
<feature type="compositionally biased region" description="Low complexity" evidence="1">
    <location>
        <begin position="354"/>
        <end position="370"/>
    </location>
</feature>
<organism evidence="2">
    <name type="scientific">Chromera velia CCMP2878</name>
    <dbReference type="NCBI Taxonomy" id="1169474"/>
    <lineage>
        <taxon>Eukaryota</taxon>
        <taxon>Sar</taxon>
        <taxon>Alveolata</taxon>
        <taxon>Colpodellida</taxon>
        <taxon>Chromeraceae</taxon>
        <taxon>Chromera</taxon>
    </lineage>
</organism>
<feature type="compositionally biased region" description="Gly residues" evidence="1">
    <location>
        <begin position="454"/>
        <end position="469"/>
    </location>
</feature>
<feature type="compositionally biased region" description="Basic and acidic residues" evidence="1">
    <location>
        <begin position="403"/>
        <end position="418"/>
    </location>
</feature>
<evidence type="ECO:0000313" key="2">
    <source>
        <dbReference type="EMBL" id="CEM46679.1"/>
    </source>
</evidence>
<feature type="compositionally biased region" description="Basic and acidic residues" evidence="1">
    <location>
        <begin position="44"/>
        <end position="66"/>
    </location>
</feature>
<feature type="compositionally biased region" description="Polar residues" evidence="1">
    <location>
        <begin position="545"/>
        <end position="561"/>
    </location>
</feature>
<proteinExistence type="predicted"/>
<feature type="compositionally biased region" description="Low complexity" evidence="1">
    <location>
        <begin position="582"/>
        <end position="595"/>
    </location>
</feature>
<feature type="compositionally biased region" description="Low complexity" evidence="1">
    <location>
        <begin position="215"/>
        <end position="228"/>
    </location>
</feature>
<dbReference type="AlphaFoldDB" id="A0A0G4HQY6"/>
<feature type="compositionally biased region" description="Basic residues" evidence="1">
    <location>
        <begin position="237"/>
        <end position="250"/>
    </location>
</feature>
<dbReference type="VEuPathDB" id="CryptoDB:Cvel_30364"/>
<feature type="compositionally biased region" description="Polar residues" evidence="1">
    <location>
        <begin position="71"/>
        <end position="86"/>
    </location>
</feature>
<protein>
    <submittedName>
        <fullName evidence="2">Uncharacterized protein</fullName>
    </submittedName>
</protein>
<feature type="region of interest" description="Disordered" evidence="1">
    <location>
        <begin position="901"/>
        <end position="939"/>
    </location>
</feature>
<dbReference type="EMBL" id="CDMZ01003519">
    <property type="protein sequence ID" value="CEM46679.1"/>
    <property type="molecule type" value="Genomic_DNA"/>
</dbReference>
<feature type="compositionally biased region" description="Low complexity" evidence="1">
    <location>
        <begin position="301"/>
        <end position="316"/>
    </location>
</feature>
<name>A0A0G4HQY6_9ALVE</name>
<feature type="compositionally biased region" description="Gly residues" evidence="1">
    <location>
        <begin position="154"/>
        <end position="167"/>
    </location>
</feature>
<feature type="compositionally biased region" description="Basic and acidic residues" evidence="1">
    <location>
        <begin position="514"/>
        <end position="523"/>
    </location>
</feature>
<feature type="compositionally biased region" description="Gly residues" evidence="1">
    <location>
        <begin position="271"/>
        <end position="281"/>
    </location>
</feature>
<feature type="compositionally biased region" description="Basic residues" evidence="1">
    <location>
        <begin position="282"/>
        <end position="295"/>
    </location>
</feature>
<feature type="region of interest" description="Disordered" evidence="1">
    <location>
        <begin position="1"/>
        <end position="189"/>
    </location>
</feature>
<feature type="compositionally biased region" description="Polar residues" evidence="1">
    <location>
        <begin position="170"/>
        <end position="179"/>
    </location>
</feature>
<feature type="compositionally biased region" description="Polar residues" evidence="1">
    <location>
        <begin position="663"/>
        <end position="677"/>
    </location>
</feature>
<evidence type="ECO:0000256" key="1">
    <source>
        <dbReference type="SAM" id="MobiDB-lite"/>
    </source>
</evidence>